<feature type="binding site" evidence="4">
    <location>
        <begin position="157"/>
        <end position="159"/>
    </location>
    <ligand>
        <name>FAD</name>
        <dbReference type="ChEBI" id="CHEBI:57692"/>
    </ligand>
</feature>
<dbReference type="KEGG" id="mbet:N8K70_15960"/>
<keyword evidence="8" id="KW-1185">Reference proteome</keyword>
<feature type="binding site" evidence="4">
    <location>
        <begin position="163"/>
        <end position="166"/>
    </location>
    <ligand>
        <name>FAD</name>
        <dbReference type="ChEBI" id="CHEBI:57692"/>
    </ligand>
</feature>
<name>A0AA97FJW4_9MICO</name>
<dbReference type="GO" id="GO:0016627">
    <property type="term" value="F:oxidoreductase activity, acting on the CH-CH group of donors"/>
    <property type="evidence" value="ECO:0007669"/>
    <property type="project" value="InterPro"/>
</dbReference>
<dbReference type="InterPro" id="IPR009100">
    <property type="entry name" value="AcylCoA_DH/oxidase_NM_dom_sf"/>
</dbReference>
<evidence type="ECO:0000259" key="6">
    <source>
        <dbReference type="Pfam" id="PF11794"/>
    </source>
</evidence>
<reference evidence="7 8" key="1">
    <citation type="submission" date="2023-02" db="EMBL/GenBank/DDBJ databases">
        <title>Microbacterium betulae sp. nov., isolated from birch wood.</title>
        <authorList>
            <person name="Pasciak M."/>
            <person name="Pawlik K.J."/>
            <person name="Martynowski D."/>
            <person name="Laczmanski L."/>
            <person name="Ciekot J."/>
            <person name="Szponar B."/>
            <person name="Wojcik-Fatla A."/>
            <person name="Mackiewicz B."/>
            <person name="Farian E."/>
            <person name="Cholewa G."/>
            <person name="Cholewa A."/>
            <person name="Dutkiewicz J."/>
        </authorList>
    </citation>
    <scope>NUCLEOTIDE SEQUENCE [LARGE SCALE GENOMIC DNA]</scope>
    <source>
        <strain evidence="7 8">AB</strain>
    </source>
</reference>
<accession>A0AA97FJW4</accession>
<feature type="domain" description="HpaB/PvcC/4-BUDH C-terminal" evidence="5">
    <location>
        <begin position="293"/>
        <end position="479"/>
    </location>
</feature>
<feature type="binding site" evidence="4">
    <location>
        <position position="198"/>
    </location>
    <ligand>
        <name>FAD</name>
        <dbReference type="ChEBI" id="CHEBI:57692"/>
    </ligand>
</feature>
<dbReference type="EMBL" id="CP118157">
    <property type="protein sequence ID" value="WOF22867.1"/>
    <property type="molecule type" value="Genomic_DNA"/>
</dbReference>
<dbReference type="Pfam" id="PF11794">
    <property type="entry name" value="HpaB_N"/>
    <property type="match status" value="1"/>
</dbReference>
<keyword evidence="1" id="KW-0285">Flavoprotein</keyword>
<keyword evidence="3" id="KW-0560">Oxidoreductase</keyword>
<evidence type="ECO:0000256" key="1">
    <source>
        <dbReference type="ARBA" id="ARBA00022630"/>
    </source>
</evidence>
<keyword evidence="2 4" id="KW-0274">FAD</keyword>
<dbReference type="PIRSF" id="PIRSF000331">
    <property type="entry name" value="HpaA_HpaB"/>
    <property type="match status" value="1"/>
</dbReference>
<dbReference type="Gene3D" id="2.40.110.10">
    <property type="entry name" value="Butyryl-CoA Dehydrogenase, subunit A, domain 2"/>
    <property type="match status" value="1"/>
</dbReference>
<protein>
    <submittedName>
        <fullName evidence="7">4-hydroxyphenylacetate 3-hydroxylase N-terminal domain-containing protein</fullName>
    </submittedName>
</protein>
<organism evidence="7 8">
    <name type="scientific">Microbacterium betulae</name>
    <dbReference type="NCBI Taxonomy" id="2981139"/>
    <lineage>
        <taxon>Bacteria</taxon>
        <taxon>Bacillati</taxon>
        <taxon>Actinomycetota</taxon>
        <taxon>Actinomycetes</taxon>
        <taxon>Micrococcales</taxon>
        <taxon>Microbacteriaceae</taxon>
        <taxon>Microbacterium</taxon>
    </lineage>
</organism>
<feature type="domain" description="HpaB/PvcC/4-BUDH N-terminal" evidence="6">
    <location>
        <begin position="13"/>
        <end position="277"/>
    </location>
</feature>
<dbReference type="InterPro" id="IPR024719">
    <property type="entry name" value="HpaB/PvcC/4-BUDH_C"/>
</dbReference>
<dbReference type="InterPro" id="IPR024674">
    <property type="entry name" value="HpaB/PvcC/4-BUDH_N"/>
</dbReference>
<gene>
    <name evidence="7" type="ORF">N8K70_15960</name>
</gene>
<evidence type="ECO:0000256" key="3">
    <source>
        <dbReference type="ARBA" id="ARBA00023002"/>
    </source>
</evidence>
<dbReference type="SUPFAM" id="SSF56645">
    <property type="entry name" value="Acyl-CoA dehydrogenase NM domain-like"/>
    <property type="match status" value="1"/>
</dbReference>
<dbReference type="InterPro" id="IPR046373">
    <property type="entry name" value="Acyl-CoA_Oxase/DH_mid-dom_sf"/>
</dbReference>
<dbReference type="Gene3D" id="1.10.3140.10">
    <property type="entry name" value="4-hydroxybutyryl-coa dehydratase, domain 1"/>
    <property type="match status" value="1"/>
</dbReference>
<evidence type="ECO:0000256" key="2">
    <source>
        <dbReference type="ARBA" id="ARBA00022827"/>
    </source>
</evidence>
<dbReference type="Gene3D" id="1.20.140.10">
    <property type="entry name" value="Butyryl-CoA Dehydrogenase, subunit A, domain 3"/>
    <property type="match status" value="1"/>
</dbReference>
<proteinExistence type="predicted"/>
<dbReference type="Proteomes" id="UP001305498">
    <property type="component" value="Chromosome"/>
</dbReference>
<dbReference type="SUPFAM" id="SSF47203">
    <property type="entry name" value="Acyl-CoA dehydrogenase C-terminal domain-like"/>
    <property type="match status" value="1"/>
</dbReference>
<dbReference type="PANTHER" id="PTHR36117:SF3">
    <property type="entry name" value="4-HYDROXYPHENYLACETATE 3-MONOOXYGENASE-RELATED"/>
    <property type="match status" value="1"/>
</dbReference>
<dbReference type="RefSeq" id="WP_317139339.1">
    <property type="nucleotide sequence ID" value="NZ_CP118157.1"/>
</dbReference>
<dbReference type="PANTHER" id="PTHR36117">
    <property type="entry name" value="4-HYDROXYPHENYLACETATE 3-MONOOXYGENASE-RELATED"/>
    <property type="match status" value="1"/>
</dbReference>
<evidence type="ECO:0000313" key="8">
    <source>
        <dbReference type="Proteomes" id="UP001305498"/>
    </source>
</evidence>
<evidence type="ECO:0000313" key="7">
    <source>
        <dbReference type="EMBL" id="WOF22867.1"/>
    </source>
</evidence>
<evidence type="ECO:0000256" key="4">
    <source>
        <dbReference type="PIRSR" id="PIRSR000331-2"/>
    </source>
</evidence>
<evidence type="ECO:0000259" key="5">
    <source>
        <dbReference type="Pfam" id="PF03241"/>
    </source>
</evidence>
<dbReference type="InterPro" id="IPR004925">
    <property type="entry name" value="HpaB/PvcC/4-BUDH"/>
</dbReference>
<dbReference type="InterPro" id="IPR036250">
    <property type="entry name" value="AcylCo_DH-like_C"/>
</dbReference>
<sequence length="485" mass="53395">MALQTTTAQGLQTGDRFRESLDDGREVWVDGKRIANVAEHAAFKPAVDLFADLFDQRLADPEALAASSFRSPVTGNPVSRSYALPRTAEDLRAKFRASEWWMRQSLGQLGRSPDFMANVVVGLWDYHQELEGNRAGFGENAKNYHAFAMEQDLVLTHALGDPQIDRSASPLDDPDLALRVVEENDDGIVIRGAKQLATLAPFSNEVLVYLNGVTAQRGAEQFVLWFALPLNAPGLTILCREPLARPDRANILAASYDEQDAMLFFDDVLVPWDRVFLLGDGLLAAKGLTRINAWSIQSTHIRFHERLRLFVSVAAQVAHAIGVDSFRGIQEDLGEIISYAETLRLGIAGAEALATTTPTGLLAPTASQGLGFWSAEISGRVAEIVRRIGASGFIMQPSEGDLASPELRPALDRYMRGHDIGVAEKSRLFRLATELVNDGFGLRQEMYEYLHRGDPGAGRTRLLRAYDRSDVDAVVRDLISRPSSH</sequence>
<dbReference type="AlphaFoldDB" id="A0AA97FJW4"/>
<dbReference type="Pfam" id="PF03241">
    <property type="entry name" value="HpaB"/>
    <property type="match status" value="1"/>
</dbReference>